<keyword evidence="2" id="KW-1185">Reference proteome</keyword>
<evidence type="ECO:0000313" key="2">
    <source>
        <dbReference type="Proteomes" id="UP001196870"/>
    </source>
</evidence>
<proteinExistence type="predicted"/>
<dbReference type="EMBL" id="JAAGBB010000010">
    <property type="protein sequence ID" value="MBR0664667.1"/>
    <property type="molecule type" value="Genomic_DNA"/>
</dbReference>
<comment type="caution">
    <text evidence="1">The sequence shown here is derived from an EMBL/GenBank/DDBJ whole genome shotgun (WGS) entry which is preliminary data.</text>
</comment>
<name>A0ABS5EWJ6_9PROT</name>
<gene>
    <name evidence="1" type="ORF">GXW71_09915</name>
</gene>
<dbReference type="PANTHER" id="PTHR30143:SF0">
    <property type="entry name" value="2-KETO-4-PENTENOATE HYDRATASE"/>
    <property type="match status" value="1"/>
</dbReference>
<reference evidence="2" key="1">
    <citation type="journal article" date="2021" name="Syst. Appl. Microbiol.">
        <title>Roseomonas hellenica sp. nov., isolated from roots of wild-growing Alkanna tinctoria.</title>
        <authorList>
            <person name="Rat A."/>
            <person name="Naranjo H.D."/>
            <person name="Lebbe L."/>
            <person name="Cnockaert M."/>
            <person name="Krigas N."/>
            <person name="Grigoriadou K."/>
            <person name="Maloupa E."/>
            <person name="Willems A."/>
        </authorList>
    </citation>
    <scope>NUCLEOTIDE SEQUENCE [LARGE SCALE GENOMIC DNA]</scope>
    <source>
        <strain evidence="2">LMG 31523</strain>
    </source>
</reference>
<evidence type="ECO:0008006" key="3">
    <source>
        <dbReference type="Google" id="ProtNLM"/>
    </source>
</evidence>
<organism evidence="1 2">
    <name type="scientific">Plastoroseomonas hellenica</name>
    <dbReference type="NCBI Taxonomy" id="2687306"/>
    <lineage>
        <taxon>Bacteria</taxon>
        <taxon>Pseudomonadati</taxon>
        <taxon>Pseudomonadota</taxon>
        <taxon>Alphaproteobacteria</taxon>
        <taxon>Acetobacterales</taxon>
        <taxon>Acetobacteraceae</taxon>
        <taxon>Plastoroseomonas</taxon>
    </lineage>
</organism>
<dbReference type="InterPro" id="IPR050772">
    <property type="entry name" value="Hydratase-Decarb/MhpD_sf"/>
</dbReference>
<dbReference type="SUPFAM" id="SSF56529">
    <property type="entry name" value="FAH"/>
    <property type="match status" value="1"/>
</dbReference>
<sequence>MNDELLRAVAERQWRDYCARTPGTLFAGAEEPPFDVADAYAVQRAVADIRLAGGDTIAGFKVGCTGPGTTTQFGMAGPIRGFLFGSEIRSSGTTLAPDGFASLAIEGEMAVSIGESGAIVSAFPVIELHNFVFRCRRKTLAELIANNGFNAGIIMARGRSALLETMIPAWNTLGVRINGSLVAEAGLWPLPGGPAASLDWLRGDLAREGLSISPGQIVIVGTPLGLYPVHPGDRIETCLDGVSVVACSVEQPALRPSE</sequence>
<accession>A0ABS5EWJ6</accession>
<dbReference type="RefSeq" id="WP_211852335.1">
    <property type="nucleotide sequence ID" value="NZ_JAAGBB010000010.1"/>
</dbReference>
<dbReference type="Proteomes" id="UP001196870">
    <property type="component" value="Unassembled WGS sequence"/>
</dbReference>
<dbReference type="PANTHER" id="PTHR30143">
    <property type="entry name" value="ACID HYDRATASE"/>
    <property type="match status" value="1"/>
</dbReference>
<dbReference type="InterPro" id="IPR036663">
    <property type="entry name" value="Fumarylacetoacetase_C_sf"/>
</dbReference>
<protein>
    <recommendedName>
        <fullName evidence="3">Hydratase</fullName>
    </recommendedName>
</protein>
<evidence type="ECO:0000313" key="1">
    <source>
        <dbReference type="EMBL" id="MBR0664667.1"/>
    </source>
</evidence>
<dbReference type="Gene3D" id="3.90.850.10">
    <property type="entry name" value="Fumarylacetoacetase-like, C-terminal domain"/>
    <property type="match status" value="1"/>
</dbReference>